<keyword evidence="2" id="KW-0479">Metal-binding</keyword>
<evidence type="ECO:0000256" key="7">
    <source>
        <dbReference type="ARBA" id="ARBA00022918"/>
    </source>
</evidence>
<keyword evidence="6" id="KW-0229">DNA integration</keyword>
<organism evidence="11 12">
    <name type="scientific">Dryococelus australis</name>
    <dbReference type="NCBI Taxonomy" id="614101"/>
    <lineage>
        <taxon>Eukaryota</taxon>
        <taxon>Metazoa</taxon>
        <taxon>Ecdysozoa</taxon>
        <taxon>Arthropoda</taxon>
        <taxon>Hexapoda</taxon>
        <taxon>Insecta</taxon>
        <taxon>Pterygota</taxon>
        <taxon>Neoptera</taxon>
        <taxon>Polyneoptera</taxon>
        <taxon>Phasmatodea</taxon>
        <taxon>Verophasmatodea</taxon>
        <taxon>Anareolatae</taxon>
        <taxon>Phasmatidae</taxon>
        <taxon>Eurycanthinae</taxon>
        <taxon>Dryococelus</taxon>
    </lineage>
</organism>
<dbReference type="Gene3D" id="3.30.420.10">
    <property type="entry name" value="Ribonuclease H-like superfamily/Ribonuclease H"/>
    <property type="match status" value="1"/>
</dbReference>
<sequence length="272" mass="30540">MLRQTTEAELFSEMSSPLDVEPWEVLTFIVDCSGKKPPTPNKNKMASCSSQSVLPILSDNSGFGNWKFCANLVLDEKQLLETTEITVEDIARTFPSFDGLVHYLEDAGAKMDDTDKICHLLLTMGDNFNTVINAIETMKQDLTMENLGKLSQVKPVFGIEDLATQFSGELLHSDISGPVKILTATKEGERYFQMIVDDFSHFTTMYLLKIKSEAEENLMNFIKMVKTQHGVKSKRIRLNSGGEFSSNSFKKFCADKGIIIEYTTPYTPQQNS</sequence>
<keyword evidence="12" id="KW-1185">Reference proteome</keyword>
<reference evidence="11 12" key="1">
    <citation type="submission" date="2023-02" db="EMBL/GenBank/DDBJ databases">
        <title>LHISI_Scaffold_Assembly.</title>
        <authorList>
            <person name="Stuart O.P."/>
            <person name="Cleave R."/>
            <person name="Magrath M.J.L."/>
            <person name="Mikheyev A.S."/>
        </authorList>
    </citation>
    <scope>NUCLEOTIDE SEQUENCE [LARGE SCALE GENOMIC DNA]</scope>
    <source>
        <strain evidence="11">Daus_M_001</strain>
        <tissue evidence="11">Leg muscle</tissue>
    </source>
</reference>
<comment type="caution">
    <text evidence="11">The sequence shown here is derived from an EMBL/GenBank/DDBJ whole genome shotgun (WGS) entry which is preliminary data.</text>
</comment>
<keyword evidence="5" id="KW-0460">Magnesium</keyword>
<proteinExistence type="predicted"/>
<evidence type="ECO:0000256" key="5">
    <source>
        <dbReference type="ARBA" id="ARBA00022842"/>
    </source>
</evidence>
<evidence type="ECO:0000256" key="4">
    <source>
        <dbReference type="ARBA" id="ARBA00022801"/>
    </source>
</evidence>
<gene>
    <name evidence="11" type="ORF">PR048_000179</name>
</gene>
<dbReference type="InterPro" id="IPR039537">
    <property type="entry name" value="Retrotran_Ty1/copia-like"/>
</dbReference>
<dbReference type="InterPro" id="IPR001584">
    <property type="entry name" value="Integrase_cat-core"/>
</dbReference>
<evidence type="ECO:0000313" key="11">
    <source>
        <dbReference type="EMBL" id="KAJ8894872.1"/>
    </source>
</evidence>
<evidence type="ECO:0000259" key="10">
    <source>
        <dbReference type="PROSITE" id="PS50994"/>
    </source>
</evidence>
<dbReference type="PANTHER" id="PTHR42648">
    <property type="entry name" value="TRANSPOSASE, PUTATIVE-RELATED"/>
    <property type="match status" value="1"/>
</dbReference>
<protein>
    <recommendedName>
        <fullName evidence="10">Integrase catalytic domain-containing protein</fullName>
    </recommendedName>
</protein>
<dbReference type="EMBL" id="JARBHB010000001">
    <property type="protein sequence ID" value="KAJ8894872.1"/>
    <property type="molecule type" value="Genomic_DNA"/>
</dbReference>
<keyword evidence="4" id="KW-0378">Hydrolase</keyword>
<keyword evidence="3" id="KW-0255">Endonuclease</keyword>
<evidence type="ECO:0000256" key="9">
    <source>
        <dbReference type="ARBA" id="ARBA00023172"/>
    </source>
</evidence>
<dbReference type="Pfam" id="PF00665">
    <property type="entry name" value="rve"/>
    <property type="match status" value="1"/>
</dbReference>
<keyword evidence="9" id="KW-0233">DNA recombination</keyword>
<evidence type="ECO:0000256" key="2">
    <source>
        <dbReference type="ARBA" id="ARBA00022723"/>
    </source>
</evidence>
<evidence type="ECO:0000256" key="3">
    <source>
        <dbReference type="ARBA" id="ARBA00022759"/>
    </source>
</evidence>
<accession>A0ABQ9IDY1</accession>
<evidence type="ECO:0000256" key="8">
    <source>
        <dbReference type="ARBA" id="ARBA00022932"/>
    </source>
</evidence>
<name>A0ABQ9IDY1_9NEOP</name>
<dbReference type="PROSITE" id="PS50994">
    <property type="entry name" value="INTEGRASE"/>
    <property type="match status" value="1"/>
</dbReference>
<keyword evidence="1" id="KW-0540">Nuclease</keyword>
<keyword evidence="7" id="KW-0695">RNA-directed DNA polymerase</keyword>
<dbReference type="InterPro" id="IPR036397">
    <property type="entry name" value="RNaseH_sf"/>
</dbReference>
<dbReference type="InterPro" id="IPR012337">
    <property type="entry name" value="RNaseH-like_sf"/>
</dbReference>
<feature type="domain" description="Integrase catalytic" evidence="10">
    <location>
        <begin position="151"/>
        <end position="272"/>
    </location>
</feature>
<dbReference type="SUPFAM" id="SSF53098">
    <property type="entry name" value="Ribonuclease H-like"/>
    <property type="match status" value="1"/>
</dbReference>
<dbReference type="Proteomes" id="UP001159363">
    <property type="component" value="Chromosome 1"/>
</dbReference>
<keyword evidence="8" id="KW-0548">Nucleotidyltransferase</keyword>
<evidence type="ECO:0000256" key="6">
    <source>
        <dbReference type="ARBA" id="ARBA00022908"/>
    </source>
</evidence>
<evidence type="ECO:0000313" key="12">
    <source>
        <dbReference type="Proteomes" id="UP001159363"/>
    </source>
</evidence>
<evidence type="ECO:0000256" key="1">
    <source>
        <dbReference type="ARBA" id="ARBA00022722"/>
    </source>
</evidence>
<keyword evidence="8" id="KW-0239">DNA-directed DNA polymerase</keyword>
<keyword evidence="8" id="KW-0808">Transferase</keyword>
<dbReference type="PANTHER" id="PTHR42648:SF11">
    <property type="entry name" value="TRANSPOSON TY4-P GAG-POL POLYPROTEIN"/>
    <property type="match status" value="1"/>
</dbReference>